<sequence length="26" mass="2935">MDIERELPLGHLDHLGMHVCNFASLS</sequence>
<dbReference type="AlphaFoldDB" id="A0A8J4V8W0"/>
<keyword evidence="2" id="KW-1185">Reference proteome</keyword>
<accession>A0A8J4V8W0</accession>
<name>A0A8J4V8W0_9ROSI</name>
<organism evidence="1 2">
    <name type="scientific">Castanea mollissima</name>
    <name type="common">Chinese chestnut</name>
    <dbReference type="NCBI Taxonomy" id="60419"/>
    <lineage>
        <taxon>Eukaryota</taxon>
        <taxon>Viridiplantae</taxon>
        <taxon>Streptophyta</taxon>
        <taxon>Embryophyta</taxon>
        <taxon>Tracheophyta</taxon>
        <taxon>Spermatophyta</taxon>
        <taxon>Magnoliopsida</taxon>
        <taxon>eudicotyledons</taxon>
        <taxon>Gunneridae</taxon>
        <taxon>Pentapetalae</taxon>
        <taxon>rosids</taxon>
        <taxon>fabids</taxon>
        <taxon>Fagales</taxon>
        <taxon>Fagaceae</taxon>
        <taxon>Castanea</taxon>
    </lineage>
</organism>
<protein>
    <submittedName>
        <fullName evidence="1">Uncharacterized protein</fullName>
    </submittedName>
</protein>
<gene>
    <name evidence="1" type="ORF">CMV_027947</name>
</gene>
<comment type="caution">
    <text evidence="1">The sequence shown here is derived from an EMBL/GenBank/DDBJ whole genome shotgun (WGS) entry which is preliminary data.</text>
</comment>
<evidence type="ECO:0000313" key="2">
    <source>
        <dbReference type="Proteomes" id="UP000737018"/>
    </source>
</evidence>
<proteinExistence type="predicted"/>
<evidence type="ECO:0000313" key="1">
    <source>
        <dbReference type="EMBL" id="KAF3945700.1"/>
    </source>
</evidence>
<dbReference type="Proteomes" id="UP000737018">
    <property type="component" value="Unassembled WGS sequence"/>
</dbReference>
<dbReference type="EMBL" id="JRKL02011480">
    <property type="protein sequence ID" value="KAF3945700.1"/>
    <property type="molecule type" value="Genomic_DNA"/>
</dbReference>
<feature type="non-terminal residue" evidence="1">
    <location>
        <position position="1"/>
    </location>
</feature>
<reference evidence="1" key="1">
    <citation type="submission" date="2020-03" db="EMBL/GenBank/DDBJ databases">
        <title>Castanea mollissima Vanexum genome sequencing.</title>
        <authorList>
            <person name="Staton M."/>
        </authorList>
    </citation>
    <scope>NUCLEOTIDE SEQUENCE</scope>
    <source>
        <tissue evidence="1">Leaf</tissue>
    </source>
</reference>